<accession>A0ABR0DSD2</accession>
<evidence type="ECO:0000259" key="3">
    <source>
        <dbReference type="SMART" id="SM00328"/>
    </source>
</evidence>
<evidence type="ECO:0000256" key="1">
    <source>
        <dbReference type="ARBA" id="ARBA00023180"/>
    </source>
</evidence>
<dbReference type="Pfam" id="PF02886">
    <property type="entry name" value="LBP_BPI_CETP_C"/>
    <property type="match status" value="1"/>
</dbReference>
<dbReference type="Proteomes" id="UP001291926">
    <property type="component" value="Unassembled WGS sequence"/>
</dbReference>
<dbReference type="EMBL" id="JAYDYQ010001087">
    <property type="protein sequence ID" value="KAK4491753.1"/>
    <property type="molecule type" value="Genomic_DNA"/>
</dbReference>
<comment type="caution">
    <text evidence="5">The sequence shown here is derived from an EMBL/GenBank/DDBJ whole genome shotgun (WGS) entry which is preliminary data.</text>
</comment>
<dbReference type="Gene3D" id="3.15.20.10">
    <property type="entry name" value="Bactericidal permeability-increasing protein, domain 2"/>
    <property type="match status" value="1"/>
</dbReference>
<evidence type="ECO:0000259" key="4">
    <source>
        <dbReference type="SMART" id="SM00329"/>
    </source>
</evidence>
<reference evidence="5 6" key="1">
    <citation type="journal article" date="2023" name="bioRxiv">
        <title>Genome report: Whole genome sequence and annotation of Penstemon davidsonii.</title>
        <authorList>
            <person name="Ostevik K.L."/>
            <person name="Alabady M."/>
            <person name="Zhang M."/>
            <person name="Rausher M.D."/>
        </authorList>
    </citation>
    <scope>NUCLEOTIDE SEQUENCE [LARGE SCALE GENOMIC DNA]</scope>
    <source>
        <strain evidence="5">DNT005</strain>
        <tissue evidence="5">Whole leaf</tissue>
    </source>
</reference>
<proteinExistence type="predicted"/>
<evidence type="ECO:0008006" key="7">
    <source>
        <dbReference type="Google" id="ProtNLM"/>
    </source>
</evidence>
<keyword evidence="6" id="KW-1185">Reference proteome</keyword>
<dbReference type="InterPro" id="IPR001124">
    <property type="entry name" value="Lipid-bd_serum_glycop_C"/>
</dbReference>
<sequence length="498" mass="54820">MARSIFPFLLLFLFTYYYTGVQSHEEGYITADISNKGLEFLKDLLIEKAESSLVPLELPKIEKSVKIPIIGSVKMVLSNITIEKIHVTSSTVKTGDTGILIDVSGATANLSMNWKYSYSTWLLPIAVSDKGSATVQLSLLDSAIKGIDNFFSSKVEGLDIGLTFSLNNLQGSLKLSLLECGCYVNNISIKLDGGASWLYQGLIDAFEGKISSAVEDAVSKKLKEAIPKLDSVLQSLPKEVSVTDIAKLNVTFVDEPELSGSSLNLQINGLFYAKNEVAHKTLKASHSCNEADKMVKISLHENVLKSASSVYFEANKMHWMVDKVPDQSLLNTAEWRFIVPQLYKKYPNRDMNLNLSVSSPPIIEVENQRISAIIPLDVVIDILDADELIPVACISMVISSSGSAKISGHALTGNLKLNDFTMSLKWSNIGDFHMRLIQTVMSTMLKTVILPFANLKLGKGLQLPVFHGYELQYAQILCTDSWIVICSDVAPVEQLRLV</sequence>
<feature type="domain" description="Lipid-binding serum glycoprotein N-terminal" evidence="3">
    <location>
        <begin position="33"/>
        <end position="276"/>
    </location>
</feature>
<feature type="signal peptide" evidence="2">
    <location>
        <begin position="1"/>
        <end position="23"/>
    </location>
</feature>
<evidence type="ECO:0000313" key="5">
    <source>
        <dbReference type="EMBL" id="KAK4491753.1"/>
    </source>
</evidence>
<feature type="chain" id="PRO_5045129307" description="BPI/LBP family protein At1g04970" evidence="2">
    <location>
        <begin position="24"/>
        <end position="498"/>
    </location>
</feature>
<organism evidence="5 6">
    <name type="scientific">Penstemon davidsonii</name>
    <dbReference type="NCBI Taxonomy" id="160366"/>
    <lineage>
        <taxon>Eukaryota</taxon>
        <taxon>Viridiplantae</taxon>
        <taxon>Streptophyta</taxon>
        <taxon>Embryophyta</taxon>
        <taxon>Tracheophyta</taxon>
        <taxon>Spermatophyta</taxon>
        <taxon>Magnoliopsida</taxon>
        <taxon>eudicotyledons</taxon>
        <taxon>Gunneridae</taxon>
        <taxon>Pentapetalae</taxon>
        <taxon>asterids</taxon>
        <taxon>lamiids</taxon>
        <taxon>Lamiales</taxon>
        <taxon>Plantaginaceae</taxon>
        <taxon>Cheloneae</taxon>
        <taxon>Penstemon</taxon>
    </lineage>
</organism>
<protein>
    <recommendedName>
        <fullName evidence="7">BPI/LBP family protein At1g04970</fullName>
    </recommendedName>
</protein>
<evidence type="ECO:0000256" key="2">
    <source>
        <dbReference type="SAM" id="SignalP"/>
    </source>
</evidence>
<dbReference type="SMART" id="SM00329">
    <property type="entry name" value="BPI2"/>
    <property type="match status" value="1"/>
</dbReference>
<keyword evidence="1" id="KW-0325">Glycoprotein</keyword>
<dbReference type="SMART" id="SM00328">
    <property type="entry name" value="BPI1"/>
    <property type="match status" value="1"/>
</dbReference>
<name>A0ABR0DSD2_9LAMI</name>
<dbReference type="SUPFAM" id="SSF55394">
    <property type="entry name" value="Bactericidal permeability-increasing protein, BPI"/>
    <property type="match status" value="2"/>
</dbReference>
<dbReference type="Pfam" id="PF01273">
    <property type="entry name" value="LBP_BPI_CETP"/>
    <property type="match status" value="1"/>
</dbReference>
<gene>
    <name evidence="5" type="ORF">RD792_002528</name>
</gene>
<dbReference type="InterPro" id="IPR045897">
    <property type="entry name" value="BPI/LBP_pln"/>
</dbReference>
<keyword evidence="2" id="KW-0732">Signal</keyword>
<feature type="domain" description="Lipid-binding serum glycoprotein C-terminal" evidence="4">
    <location>
        <begin position="289"/>
        <end position="487"/>
    </location>
</feature>
<evidence type="ECO:0000313" key="6">
    <source>
        <dbReference type="Proteomes" id="UP001291926"/>
    </source>
</evidence>
<dbReference type="PIRSF" id="PIRSF002417">
    <property type="entry name" value="Lipid_binding_protein"/>
    <property type="match status" value="1"/>
</dbReference>
<dbReference type="PANTHER" id="PTHR46801:SF2">
    <property type="entry name" value="LIPOPOLYSACCHARIDE-BINDING PROTEIN"/>
    <property type="match status" value="1"/>
</dbReference>
<dbReference type="Gene3D" id="3.15.10.10">
    <property type="entry name" value="Bactericidal permeability-increasing protein, domain 1"/>
    <property type="match status" value="1"/>
</dbReference>
<dbReference type="InterPro" id="IPR017943">
    <property type="entry name" value="Bactericidal_perm-incr_a/b_dom"/>
</dbReference>
<dbReference type="PANTHER" id="PTHR46801">
    <property type="entry name" value="OS06G0309200 PROTEIN"/>
    <property type="match status" value="1"/>
</dbReference>
<dbReference type="InterPro" id="IPR030675">
    <property type="entry name" value="BPI/LBP"/>
</dbReference>
<dbReference type="InterPro" id="IPR017942">
    <property type="entry name" value="Lipid-bd_serum_glycop_N"/>
</dbReference>